<proteinExistence type="predicted"/>
<accession>A0ACC3YDN7</accession>
<organism evidence="1 2">
    <name type="scientific">Colletotrichum truncatum</name>
    <name type="common">Anthracnose fungus</name>
    <name type="synonym">Colletotrichum capsici</name>
    <dbReference type="NCBI Taxonomy" id="5467"/>
    <lineage>
        <taxon>Eukaryota</taxon>
        <taxon>Fungi</taxon>
        <taxon>Dikarya</taxon>
        <taxon>Ascomycota</taxon>
        <taxon>Pezizomycotina</taxon>
        <taxon>Sordariomycetes</taxon>
        <taxon>Hypocreomycetidae</taxon>
        <taxon>Glomerellales</taxon>
        <taxon>Glomerellaceae</taxon>
        <taxon>Colletotrichum</taxon>
        <taxon>Colletotrichum truncatum species complex</taxon>
    </lineage>
</organism>
<evidence type="ECO:0000313" key="2">
    <source>
        <dbReference type="Proteomes" id="UP000805649"/>
    </source>
</evidence>
<name>A0ACC3YDN7_COLTU</name>
<dbReference type="Proteomes" id="UP000805649">
    <property type="component" value="Unassembled WGS sequence"/>
</dbReference>
<keyword evidence="2" id="KW-1185">Reference proteome</keyword>
<protein>
    <submittedName>
        <fullName evidence="1">Major facilitator superfamily transporter</fullName>
    </submittedName>
</protein>
<sequence>MLLEAALCGISAGLFRIIEAVIAIASLKPWNKGKALGYWLIYRLCGLILGGVINLGLKTDNNQAERVSYAVSTTIQAAGTFVRLFLNKLERVERQDETRARCIIGLTDKRHHLFCGKGTPGTALPYCFDFSRMVSCLA</sequence>
<gene>
    <name evidence="1" type="ORF">CTRU02_215147</name>
</gene>
<comment type="caution">
    <text evidence="1">The sequence shown here is derived from an EMBL/GenBank/DDBJ whole genome shotgun (WGS) entry which is preliminary data.</text>
</comment>
<dbReference type="EMBL" id="VUJX02000013">
    <property type="protein sequence ID" value="KAL0929938.1"/>
    <property type="molecule type" value="Genomic_DNA"/>
</dbReference>
<reference evidence="1 2" key="1">
    <citation type="journal article" date="2020" name="Phytopathology">
        <title>Genome Sequence Resources of Colletotrichum truncatum, C. plurivorum, C. musicola, and C. sojae: Four Species Pathogenic to Soybean (Glycine max).</title>
        <authorList>
            <person name="Rogerio F."/>
            <person name="Boufleur T.R."/>
            <person name="Ciampi-Guillardi M."/>
            <person name="Sukno S.A."/>
            <person name="Thon M.R."/>
            <person name="Massola Junior N.S."/>
            <person name="Baroncelli R."/>
        </authorList>
    </citation>
    <scope>NUCLEOTIDE SEQUENCE [LARGE SCALE GENOMIC DNA]</scope>
    <source>
        <strain evidence="1 2">CMES1059</strain>
    </source>
</reference>
<evidence type="ECO:0000313" key="1">
    <source>
        <dbReference type="EMBL" id="KAL0929938.1"/>
    </source>
</evidence>